<accession>T0ZD99</accession>
<dbReference type="InterPro" id="IPR036615">
    <property type="entry name" value="Mur_ligase_C_dom_sf"/>
</dbReference>
<reference evidence="2" key="2">
    <citation type="journal article" date="2014" name="ISME J.">
        <title>Microbial stratification in low pH oxic and suboxic macroscopic growths along an acid mine drainage.</title>
        <authorList>
            <person name="Mendez-Garcia C."/>
            <person name="Mesa V."/>
            <person name="Sprenger R.R."/>
            <person name="Richter M."/>
            <person name="Diez M.S."/>
            <person name="Solano J."/>
            <person name="Bargiela R."/>
            <person name="Golyshina O.V."/>
            <person name="Manteca A."/>
            <person name="Ramos J.L."/>
            <person name="Gallego J.R."/>
            <person name="Llorente I."/>
            <person name="Martins Dos Santos V.A."/>
            <person name="Jensen O.N."/>
            <person name="Pelaez A.I."/>
            <person name="Sanchez J."/>
            <person name="Ferrer M."/>
        </authorList>
    </citation>
    <scope>NUCLEOTIDE SEQUENCE</scope>
</reference>
<gene>
    <name evidence="2" type="ORF">B1B_19023</name>
</gene>
<dbReference type="InterPro" id="IPR004101">
    <property type="entry name" value="Mur_ligase_C"/>
</dbReference>
<reference evidence="2" key="1">
    <citation type="submission" date="2013-08" db="EMBL/GenBank/DDBJ databases">
        <authorList>
            <person name="Mendez C."/>
            <person name="Richter M."/>
            <person name="Ferrer M."/>
            <person name="Sanchez J."/>
        </authorList>
    </citation>
    <scope>NUCLEOTIDE SEQUENCE</scope>
</reference>
<feature type="domain" description="Mur ligase C-terminal" evidence="1">
    <location>
        <begin position="7"/>
        <end position="123"/>
    </location>
</feature>
<evidence type="ECO:0000313" key="2">
    <source>
        <dbReference type="EMBL" id="EQD27795.1"/>
    </source>
</evidence>
<dbReference type="EMBL" id="AUZY01012774">
    <property type="protein sequence ID" value="EQD27795.1"/>
    <property type="molecule type" value="Genomic_DNA"/>
</dbReference>
<proteinExistence type="predicted"/>
<dbReference type="Gene3D" id="3.90.190.20">
    <property type="entry name" value="Mur ligase, C-terminal domain"/>
    <property type="match status" value="1"/>
</dbReference>
<evidence type="ECO:0000259" key="1">
    <source>
        <dbReference type="Pfam" id="PF02875"/>
    </source>
</evidence>
<dbReference type="GO" id="GO:0016881">
    <property type="term" value="F:acid-amino acid ligase activity"/>
    <property type="evidence" value="ECO:0007669"/>
    <property type="project" value="InterPro"/>
</dbReference>
<protein>
    <submittedName>
        <fullName evidence="2">Folylpolyglutamate synthase/dihydrofolate synthase</fullName>
    </submittedName>
</protein>
<organism evidence="2">
    <name type="scientific">mine drainage metagenome</name>
    <dbReference type="NCBI Taxonomy" id="410659"/>
    <lineage>
        <taxon>unclassified sequences</taxon>
        <taxon>metagenomes</taxon>
        <taxon>ecological metagenomes</taxon>
    </lineage>
</organism>
<sequence>SAARWPGRLEVIRTEPTVILDAAHNPPAASTLVSALKGLVKKEPVLLVGQLKDKDYYSFLTALRPLSGRIILTTPEEELRAEDPGKLMPIALRIYREVIVIRDPVEAYTFALNQSSPVIVTGSIYLVGIIKKMENASLYPFK</sequence>
<feature type="non-terminal residue" evidence="2">
    <location>
        <position position="1"/>
    </location>
</feature>
<name>T0ZD99_9ZZZZ</name>
<comment type="caution">
    <text evidence="2">The sequence shown here is derived from an EMBL/GenBank/DDBJ whole genome shotgun (WGS) entry which is preliminary data.</text>
</comment>
<dbReference type="AlphaFoldDB" id="T0ZD99"/>
<dbReference type="SUPFAM" id="SSF53244">
    <property type="entry name" value="MurD-like peptide ligases, peptide-binding domain"/>
    <property type="match status" value="1"/>
</dbReference>
<dbReference type="Pfam" id="PF02875">
    <property type="entry name" value="Mur_ligase_C"/>
    <property type="match status" value="1"/>
</dbReference>